<feature type="chain" id="PRO_5032750317" evidence="1">
    <location>
        <begin position="31"/>
        <end position="152"/>
    </location>
</feature>
<dbReference type="Proteomes" id="UP000578091">
    <property type="component" value="Unassembled WGS sequence"/>
</dbReference>
<sequence length="152" mass="16243">MNDMTSCRLSCAGFTIPALIVAISMTAACAGVPAGSPGDRALRVTDVAPAEYHGAAGHPLEGACRIWRLSPSQVQAFFRLADTYEDTPYQRFYQVGCSISGHLRAEGRDWRFAINGGGLATWQDGSTTRHFGCSATECETLLLLPTDGMAPE</sequence>
<comment type="caution">
    <text evidence="2">The sequence shown here is derived from an EMBL/GenBank/DDBJ whole genome shotgun (WGS) entry which is preliminary data.</text>
</comment>
<dbReference type="RefSeq" id="WP_180678320.1">
    <property type="nucleotide sequence ID" value="NZ_JACCKA010000055.1"/>
</dbReference>
<organism evidence="2 3">
    <name type="scientific">Luteimonas salinisoli</name>
    <dbReference type="NCBI Taxonomy" id="2752307"/>
    <lineage>
        <taxon>Bacteria</taxon>
        <taxon>Pseudomonadati</taxon>
        <taxon>Pseudomonadota</taxon>
        <taxon>Gammaproteobacteria</taxon>
        <taxon>Lysobacterales</taxon>
        <taxon>Lysobacteraceae</taxon>
        <taxon>Luteimonas</taxon>
    </lineage>
</organism>
<name>A0A853JD85_9GAMM</name>
<reference evidence="2 3" key="1">
    <citation type="submission" date="2020-07" db="EMBL/GenBank/DDBJ databases">
        <title>Luteimonas sp. SJ-92.</title>
        <authorList>
            <person name="Huang X.-X."/>
            <person name="Xu L."/>
            <person name="Sun J.-Q."/>
        </authorList>
    </citation>
    <scope>NUCLEOTIDE SEQUENCE [LARGE SCALE GENOMIC DNA]</scope>
    <source>
        <strain evidence="2 3">SJ-92</strain>
    </source>
</reference>
<accession>A0A853JD85</accession>
<evidence type="ECO:0000313" key="3">
    <source>
        <dbReference type="Proteomes" id="UP000578091"/>
    </source>
</evidence>
<dbReference type="AlphaFoldDB" id="A0A853JD85"/>
<evidence type="ECO:0000256" key="1">
    <source>
        <dbReference type="SAM" id="SignalP"/>
    </source>
</evidence>
<dbReference type="EMBL" id="JACCKA010000055">
    <property type="protein sequence ID" value="NZA26530.1"/>
    <property type="molecule type" value="Genomic_DNA"/>
</dbReference>
<feature type="signal peptide" evidence="1">
    <location>
        <begin position="1"/>
        <end position="30"/>
    </location>
</feature>
<keyword evidence="3" id="KW-1185">Reference proteome</keyword>
<keyword evidence="1" id="KW-0732">Signal</keyword>
<gene>
    <name evidence="2" type="ORF">H0E84_09040</name>
</gene>
<protein>
    <submittedName>
        <fullName evidence="2">Uncharacterized protein</fullName>
    </submittedName>
</protein>
<evidence type="ECO:0000313" key="2">
    <source>
        <dbReference type="EMBL" id="NZA26530.1"/>
    </source>
</evidence>
<proteinExistence type="predicted"/>